<proteinExistence type="predicted"/>
<sequence>MASRLLDQSLADVRRERRASGGSARAAPYERLQRASDDTWKHDKFTERRGAPRRGPPSASHADQVATKVAIDGLHYEVSEQELRDLFSQVGPVAKGPSIKFDASGRSTGSAMVWYHSEEDAQAAVDEFDGAKAKGETIQVKVLGTTRLNPGPSKKGTAGRTPSLADRLAGTAPQPKHKVPTSKPRGARRERNARRAPASAADLDAELDAFMNAPAAQPDQGEVAMEE</sequence>
<dbReference type="PANTHER" id="PTHR19965:SF82">
    <property type="entry name" value="THO COMPLEX SUBUNIT 4"/>
    <property type="match status" value="1"/>
</dbReference>
<protein>
    <recommendedName>
        <fullName evidence="4">RRM domain-containing protein</fullName>
    </recommendedName>
</protein>
<organism evidence="5 6">
    <name type="scientific">Malassezia furfur</name>
    <name type="common">Pityriasis versicolor infection agent</name>
    <name type="synonym">Pityrosporum furfur</name>
    <dbReference type="NCBI Taxonomy" id="55194"/>
    <lineage>
        <taxon>Eukaryota</taxon>
        <taxon>Fungi</taxon>
        <taxon>Dikarya</taxon>
        <taxon>Basidiomycota</taxon>
        <taxon>Ustilaginomycotina</taxon>
        <taxon>Malasseziomycetes</taxon>
        <taxon>Malasseziales</taxon>
        <taxon>Malasseziaceae</taxon>
        <taxon>Malassezia</taxon>
    </lineage>
</organism>
<reference evidence="5 6" key="1">
    <citation type="journal article" date="2020" name="Elife">
        <title>Loss of centromere function drives karyotype evolution in closely related Malassezia species.</title>
        <authorList>
            <person name="Sankaranarayanan S.R."/>
            <person name="Ianiri G."/>
            <person name="Coelho M.A."/>
            <person name="Reza M.H."/>
            <person name="Thimmappa B.C."/>
            <person name="Ganguly P."/>
            <person name="Vadnala R.N."/>
            <person name="Sun S."/>
            <person name="Siddharthan R."/>
            <person name="Tellgren-Roth C."/>
            <person name="Dawson T.L."/>
            <person name="Heitman J."/>
            <person name="Sanyal K."/>
        </authorList>
    </citation>
    <scope>NUCLEOTIDE SEQUENCE [LARGE SCALE GENOMIC DNA]</scope>
    <source>
        <strain evidence="5">CBS14141</strain>
    </source>
</reference>
<feature type="domain" description="RRM" evidence="4">
    <location>
        <begin position="67"/>
        <end position="145"/>
    </location>
</feature>
<dbReference type="InterPro" id="IPR035979">
    <property type="entry name" value="RBD_domain_sf"/>
</dbReference>
<dbReference type="Gene3D" id="3.30.70.330">
    <property type="match status" value="1"/>
</dbReference>
<dbReference type="PANTHER" id="PTHR19965">
    <property type="entry name" value="RNA AND EXPORT FACTOR BINDING PROTEIN"/>
    <property type="match status" value="1"/>
</dbReference>
<gene>
    <name evidence="5" type="ORF">GLX27_002228</name>
</gene>
<name>A0ABY8EPQ7_MALFU</name>
<keyword evidence="1 2" id="KW-0694">RNA-binding</keyword>
<dbReference type="EMBL" id="CP046235">
    <property type="protein sequence ID" value="WFD47576.1"/>
    <property type="molecule type" value="Genomic_DNA"/>
</dbReference>
<feature type="region of interest" description="Disordered" evidence="3">
    <location>
        <begin position="146"/>
        <end position="227"/>
    </location>
</feature>
<evidence type="ECO:0000259" key="4">
    <source>
        <dbReference type="PROSITE" id="PS50102"/>
    </source>
</evidence>
<dbReference type="Pfam" id="PF00076">
    <property type="entry name" value="RRM_1"/>
    <property type="match status" value="1"/>
</dbReference>
<accession>A0ABY8EPQ7</accession>
<dbReference type="InterPro" id="IPR051229">
    <property type="entry name" value="ALYREF_mRNA_export"/>
</dbReference>
<evidence type="ECO:0000313" key="6">
    <source>
        <dbReference type="Proteomes" id="UP000818624"/>
    </source>
</evidence>
<feature type="region of interest" description="Disordered" evidence="3">
    <location>
        <begin position="1"/>
        <end position="64"/>
    </location>
</feature>
<keyword evidence="6" id="KW-1185">Reference proteome</keyword>
<feature type="compositionally biased region" description="Basic residues" evidence="3">
    <location>
        <begin position="175"/>
        <end position="194"/>
    </location>
</feature>
<dbReference type="InterPro" id="IPR000504">
    <property type="entry name" value="RRM_dom"/>
</dbReference>
<dbReference type="SUPFAM" id="SSF54928">
    <property type="entry name" value="RNA-binding domain, RBD"/>
    <property type="match status" value="1"/>
</dbReference>
<evidence type="ECO:0000256" key="3">
    <source>
        <dbReference type="SAM" id="MobiDB-lite"/>
    </source>
</evidence>
<evidence type="ECO:0000313" key="5">
    <source>
        <dbReference type="EMBL" id="WFD47576.1"/>
    </source>
</evidence>
<dbReference type="InterPro" id="IPR012677">
    <property type="entry name" value="Nucleotide-bd_a/b_plait_sf"/>
</dbReference>
<evidence type="ECO:0000256" key="1">
    <source>
        <dbReference type="ARBA" id="ARBA00022884"/>
    </source>
</evidence>
<dbReference type="CDD" id="cd12418">
    <property type="entry name" value="RRM_Aly_REF_like"/>
    <property type="match status" value="1"/>
</dbReference>
<evidence type="ECO:0000256" key="2">
    <source>
        <dbReference type="PROSITE-ProRule" id="PRU00176"/>
    </source>
</evidence>
<feature type="compositionally biased region" description="Basic and acidic residues" evidence="3">
    <location>
        <begin position="31"/>
        <end position="50"/>
    </location>
</feature>
<dbReference type="PROSITE" id="PS50102">
    <property type="entry name" value="RRM"/>
    <property type="match status" value="1"/>
</dbReference>
<dbReference type="Proteomes" id="UP000818624">
    <property type="component" value="Chromosome 2"/>
</dbReference>
<dbReference type="SMART" id="SM00360">
    <property type="entry name" value="RRM"/>
    <property type="match status" value="1"/>
</dbReference>